<name>A0A1J5PZ46_9ZZZZ</name>
<keyword evidence="1" id="KW-0812">Transmembrane</keyword>
<feature type="transmembrane region" description="Helical" evidence="1">
    <location>
        <begin position="20"/>
        <end position="41"/>
    </location>
</feature>
<accession>A0A1J5PZ46</accession>
<dbReference type="AlphaFoldDB" id="A0A1J5PZ46"/>
<gene>
    <name evidence="2" type="ORF">GALL_419830</name>
</gene>
<protein>
    <submittedName>
        <fullName evidence="2">Putative F0F1-ATPase subunit</fullName>
    </submittedName>
</protein>
<evidence type="ECO:0000256" key="1">
    <source>
        <dbReference type="SAM" id="Phobius"/>
    </source>
</evidence>
<comment type="caution">
    <text evidence="2">The sequence shown here is derived from an EMBL/GenBank/DDBJ whole genome shotgun (WGS) entry which is preliminary data.</text>
</comment>
<evidence type="ECO:0000313" key="2">
    <source>
        <dbReference type="EMBL" id="OIQ76338.1"/>
    </source>
</evidence>
<keyword evidence="1" id="KW-1133">Transmembrane helix</keyword>
<feature type="transmembrane region" description="Helical" evidence="1">
    <location>
        <begin position="48"/>
        <end position="69"/>
    </location>
</feature>
<proteinExistence type="predicted"/>
<sequence>MSQQGNPDTGPKGAGDGGAWNIVSYLLSGLIFWGGAGWLLDHWLGTKIFVLVGMVLGTAASLYLIWLRYGKQ</sequence>
<organism evidence="2">
    <name type="scientific">mine drainage metagenome</name>
    <dbReference type="NCBI Taxonomy" id="410659"/>
    <lineage>
        <taxon>unclassified sequences</taxon>
        <taxon>metagenomes</taxon>
        <taxon>ecological metagenomes</taxon>
    </lineage>
</organism>
<reference evidence="2" key="1">
    <citation type="submission" date="2016-10" db="EMBL/GenBank/DDBJ databases">
        <title>Sequence of Gallionella enrichment culture.</title>
        <authorList>
            <person name="Poehlein A."/>
            <person name="Muehling M."/>
            <person name="Daniel R."/>
        </authorList>
    </citation>
    <scope>NUCLEOTIDE SEQUENCE</scope>
</reference>
<keyword evidence="1" id="KW-0472">Membrane</keyword>
<dbReference type="EMBL" id="MLJW01001896">
    <property type="protein sequence ID" value="OIQ76338.1"/>
    <property type="molecule type" value="Genomic_DNA"/>
</dbReference>